<evidence type="ECO:0000313" key="2">
    <source>
        <dbReference type="EMBL" id="ALL64723.1"/>
    </source>
</evidence>
<keyword evidence="1" id="KW-0175">Coiled coil</keyword>
<proteinExistence type="predicted"/>
<sequence>MADEHVAYERRHVYGSDLKEWAKSIAPSERPAFLFDEVERDIHPGITQETYQALKAAHDAKEQNLIRASGRIRKVEDERGRLENECCALRGMVDGRGDKLRPRRRSTSI</sequence>
<feature type="coiled-coil region" evidence="1">
    <location>
        <begin position="58"/>
        <end position="85"/>
    </location>
</feature>
<protein>
    <submittedName>
        <fullName evidence="2">Uncharacterized protein</fullName>
    </submittedName>
</protein>
<organism evidence="2 3">
    <name type="scientific">Paraburkholderia caribensis MBA4</name>
    <dbReference type="NCBI Taxonomy" id="1323664"/>
    <lineage>
        <taxon>Bacteria</taxon>
        <taxon>Pseudomonadati</taxon>
        <taxon>Pseudomonadota</taxon>
        <taxon>Betaproteobacteria</taxon>
        <taxon>Burkholderiales</taxon>
        <taxon>Burkholderiaceae</taxon>
        <taxon>Paraburkholderia</taxon>
    </lineage>
</organism>
<reference evidence="2 3" key="1">
    <citation type="journal article" date="2014" name="Genome Announc.">
        <title>Draft Genome Sequence of the Haloacid-Degrading Burkholderia caribensis Strain MBA4.</title>
        <authorList>
            <person name="Pan Y."/>
            <person name="Kong K.F."/>
            <person name="Tsang J.S."/>
        </authorList>
    </citation>
    <scope>NUCLEOTIDE SEQUENCE [LARGE SCALE GENOMIC DNA]</scope>
    <source>
        <strain evidence="2 3">MBA4</strain>
    </source>
</reference>
<dbReference type="EMBL" id="CP012746">
    <property type="protein sequence ID" value="ALL64723.1"/>
    <property type="molecule type" value="Genomic_DNA"/>
</dbReference>
<dbReference type="GeneID" id="69968868"/>
<gene>
    <name evidence="2" type="ORF">K788_0002237</name>
</gene>
<dbReference type="RefSeq" id="WP_036004264.1">
    <property type="nucleotide sequence ID" value="NZ_CP012746.1"/>
</dbReference>
<evidence type="ECO:0000313" key="3">
    <source>
        <dbReference type="Proteomes" id="UP000019146"/>
    </source>
</evidence>
<dbReference type="KEGG" id="bcai:K788_0002237"/>
<dbReference type="Proteomes" id="UP000019146">
    <property type="component" value="Chromosome 1"/>
</dbReference>
<evidence type="ECO:0000256" key="1">
    <source>
        <dbReference type="SAM" id="Coils"/>
    </source>
</evidence>
<name>A0A0P0R8Y3_9BURK</name>
<dbReference type="AlphaFoldDB" id="A0A0P0R8Y3"/>
<accession>A0A0P0R8Y3</accession>